<comment type="caution">
    <text evidence="5">The sequence shown here is derived from an EMBL/GenBank/DDBJ whole genome shotgun (WGS) entry which is preliminary data.</text>
</comment>
<dbReference type="PANTHER" id="PTHR13206:SF0">
    <property type="entry name" value="E3 UBIQUITIN-PROTEIN LIGASE FANCL"/>
    <property type="match status" value="1"/>
</dbReference>
<dbReference type="InterPro" id="IPR043003">
    <property type="entry name" value="FANCL_d3_sf"/>
</dbReference>
<dbReference type="Gene3D" id="3.30.40.10">
    <property type="entry name" value="Zinc/RING finger domain, C3HC4 (zinc finger)"/>
    <property type="match status" value="1"/>
</dbReference>
<dbReference type="InterPro" id="IPR026850">
    <property type="entry name" value="FANCL_C"/>
</dbReference>
<name>A0ABD3FS19_9STRA</name>
<dbReference type="SUPFAM" id="SSF57850">
    <property type="entry name" value="RING/U-box"/>
    <property type="match status" value="1"/>
</dbReference>
<sequence>MHFVPEDAERSKYRGYVRIEGDEFVVRVSNVAHDVRTGRALLDAAQLDVERALASRLAPHSATLKLRLAQASSLAGFAAELEELVAICCRNQFEKQITLPGAKYYEKLMAELDVVGWNRLRQLSDDLKSLELEIKDKAGRTHAVLVRLPLQYEVEGVSMKPECLVDAPENFELQWSPDNNRTVLDEILKQFESFLDKFQAFWDVLDAVDTAACVLEPHHPTRATGRRRLALERHASVQFEVDPIHPTVVLRELNFFGSQASVGVLRERWDNNASSKWDETQQLYKNLENVLEVALPSPKTTKPEEFAVECGICYSYRLEEDDNDNEKQVAAGVARKAPVQGSRIPDRLCENPNCNRPFHAKCLFDWLRALPASRQSFHTVFGECPYCREAISAKFHSEV</sequence>
<proteinExistence type="predicted"/>
<organism evidence="5 6">
    <name type="scientific">Phytophthora oleae</name>
    <dbReference type="NCBI Taxonomy" id="2107226"/>
    <lineage>
        <taxon>Eukaryota</taxon>
        <taxon>Sar</taxon>
        <taxon>Stramenopiles</taxon>
        <taxon>Oomycota</taxon>
        <taxon>Peronosporomycetes</taxon>
        <taxon>Peronosporales</taxon>
        <taxon>Peronosporaceae</taxon>
        <taxon>Phytophthora</taxon>
    </lineage>
</organism>
<dbReference type="Pfam" id="PF18890">
    <property type="entry name" value="FANCL_d2"/>
    <property type="match status" value="1"/>
</dbReference>
<dbReference type="AlphaFoldDB" id="A0ABD3FS19"/>
<dbReference type="PANTHER" id="PTHR13206">
    <property type="entry name" value="UBIQUITIN LIGASE PROTEIN PHF9 FANCONI ANEMIA GROUP L PROTEIN"/>
    <property type="match status" value="1"/>
</dbReference>
<dbReference type="InterPro" id="IPR044037">
    <property type="entry name" value="FANCL_d3"/>
</dbReference>
<keyword evidence="6" id="KW-1185">Reference proteome</keyword>
<evidence type="ECO:0008006" key="7">
    <source>
        <dbReference type="Google" id="ProtNLM"/>
    </source>
</evidence>
<feature type="domain" description="FANCL UBC-like" evidence="3">
    <location>
        <begin position="102"/>
        <end position="198"/>
    </location>
</feature>
<feature type="domain" description="Fanconi anemia complex subunit FancL WD-repeat containing" evidence="1">
    <location>
        <begin position="3"/>
        <end position="85"/>
    </location>
</feature>
<accession>A0ABD3FS19</accession>
<evidence type="ECO:0000259" key="2">
    <source>
        <dbReference type="Pfam" id="PF11793"/>
    </source>
</evidence>
<evidence type="ECO:0000313" key="5">
    <source>
        <dbReference type="EMBL" id="KAL3669177.1"/>
    </source>
</evidence>
<dbReference type="Pfam" id="PF09765">
    <property type="entry name" value="FANCL_d1"/>
    <property type="match status" value="1"/>
</dbReference>
<feature type="domain" description="FANCL UBC-like" evidence="4">
    <location>
        <begin position="201"/>
        <end position="298"/>
    </location>
</feature>
<dbReference type="CDD" id="cd16490">
    <property type="entry name" value="RING-CH-C4HC3_FANCL"/>
    <property type="match status" value="1"/>
</dbReference>
<dbReference type="InterPro" id="IPR019162">
    <property type="entry name" value="FancL_WD-rpt_cont_dom"/>
</dbReference>
<gene>
    <name evidence="5" type="ORF">V7S43_005561</name>
</gene>
<dbReference type="Gene3D" id="3.10.110.20">
    <property type="entry name" value="RWD domain-like"/>
    <property type="match status" value="1"/>
</dbReference>
<dbReference type="CDD" id="cd23831">
    <property type="entry name" value="DRWD-N_FANCL"/>
    <property type="match status" value="1"/>
</dbReference>
<dbReference type="Pfam" id="PF11793">
    <property type="entry name" value="FANCL_C"/>
    <property type="match status" value="1"/>
</dbReference>
<evidence type="ECO:0000313" key="6">
    <source>
        <dbReference type="Proteomes" id="UP001632037"/>
    </source>
</evidence>
<evidence type="ECO:0000259" key="3">
    <source>
        <dbReference type="Pfam" id="PF18890"/>
    </source>
</evidence>
<protein>
    <recommendedName>
        <fullName evidence="7">RING-type domain-containing protein</fullName>
    </recommendedName>
</protein>
<feature type="domain" description="FANCL C-terminal" evidence="2">
    <location>
        <begin position="307"/>
        <end position="395"/>
    </location>
</feature>
<dbReference type="SMART" id="SM01197">
    <property type="entry name" value="FANCL_C"/>
    <property type="match status" value="1"/>
</dbReference>
<dbReference type="InterPro" id="IPR016135">
    <property type="entry name" value="UBQ-conjugating_enzyme/RWD"/>
</dbReference>
<dbReference type="EMBL" id="JBIMZQ010000009">
    <property type="protein sequence ID" value="KAL3669177.1"/>
    <property type="molecule type" value="Genomic_DNA"/>
</dbReference>
<dbReference type="CDD" id="cd23832">
    <property type="entry name" value="DRWD-C_FANCL"/>
    <property type="match status" value="1"/>
</dbReference>
<dbReference type="Pfam" id="PF18891">
    <property type="entry name" value="FANCL_d3"/>
    <property type="match status" value="1"/>
</dbReference>
<dbReference type="Proteomes" id="UP001632037">
    <property type="component" value="Unassembled WGS sequence"/>
</dbReference>
<dbReference type="InterPro" id="IPR013083">
    <property type="entry name" value="Znf_RING/FYVE/PHD"/>
</dbReference>
<evidence type="ECO:0000259" key="1">
    <source>
        <dbReference type="Pfam" id="PF09765"/>
    </source>
</evidence>
<reference evidence="5 6" key="1">
    <citation type="submission" date="2024-09" db="EMBL/GenBank/DDBJ databases">
        <title>Genome sequencing and assembly of Phytophthora oleae, isolate VK10A, causative agent of rot of olive drupes.</title>
        <authorList>
            <person name="Conti Taguali S."/>
            <person name="Riolo M."/>
            <person name="La Spada F."/>
            <person name="Cacciola S.O."/>
            <person name="Dionisio G."/>
        </authorList>
    </citation>
    <scope>NUCLEOTIDE SEQUENCE [LARGE SCALE GENOMIC DNA]</scope>
    <source>
        <strain evidence="5 6">VK10A</strain>
    </source>
</reference>
<evidence type="ECO:0000259" key="4">
    <source>
        <dbReference type="Pfam" id="PF18891"/>
    </source>
</evidence>
<dbReference type="InterPro" id="IPR043898">
    <property type="entry name" value="FANCL_d2"/>
</dbReference>
<dbReference type="InterPro" id="IPR026848">
    <property type="entry name" value="Fancl"/>
</dbReference>
<dbReference type="CDD" id="cd23786">
    <property type="entry name" value="ELF_FANCL"/>
    <property type="match status" value="1"/>
</dbReference>
<dbReference type="Gene3D" id="3.10.110.10">
    <property type="entry name" value="Ubiquitin Conjugating Enzyme"/>
    <property type="match status" value="1"/>
</dbReference>